<dbReference type="Gene3D" id="2.60.120.10">
    <property type="entry name" value="Jelly Rolls"/>
    <property type="match status" value="1"/>
</dbReference>
<dbReference type="CDD" id="cd00038">
    <property type="entry name" value="CAP_ED"/>
    <property type="match status" value="1"/>
</dbReference>
<organism evidence="2 3">
    <name type="scientific">Paraclostridium bifermentans</name>
    <name type="common">Clostridium bifermentans</name>
    <dbReference type="NCBI Taxonomy" id="1490"/>
    <lineage>
        <taxon>Bacteria</taxon>
        <taxon>Bacillati</taxon>
        <taxon>Bacillota</taxon>
        <taxon>Clostridia</taxon>
        <taxon>Peptostreptococcales</taxon>
        <taxon>Peptostreptococcaceae</taxon>
        <taxon>Paraclostridium</taxon>
    </lineage>
</organism>
<feature type="domain" description="Cyclic nucleotide-binding" evidence="1">
    <location>
        <begin position="2"/>
        <end position="74"/>
    </location>
</feature>
<reference evidence="2 3" key="1">
    <citation type="submission" date="2023-04" db="EMBL/GenBank/DDBJ databases">
        <title>Bacteria Genome Submission.</title>
        <authorList>
            <person name="Isaac P."/>
        </authorList>
    </citation>
    <scope>NUCLEOTIDE SEQUENCE [LARGE SCALE GENOMIC DNA]</scope>
    <source>
        <strain evidence="2 3">SampleS7P1</strain>
    </source>
</reference>
<dbReference type="Proteomes" id="UP001239169">
    <property type="component" value="Chromosome"/>
</dbReference>
<dbReference type="InterPro" id="IPR000595">
    <property type="entry name" value="cNMP-bd_dom"/>
</dbReference>
<dbReference type="InterPro" id="IPR014710">
    <property type="entry name" value="RmlC-like_jellyroll"/>
</dbReference>
<evidence type="ECO:0000313" key="3">
    <source>
        <dbReference type="Proteomes" id="UP001239169"/>
    </source>
</evidence>
<accession>A0ABY8R3W3</accession>
<sequence>MGEPMSKVYFIIKGIARSYYIDMQGNDVTKSFIKEYDFCIGESLFINKISEEGFEALEDIVVLEFEAKKLKEYLLSEKVLTDIYIRKLEETIIYKMNRENGFQIKSATERYLEFKRSYYEIENRVNQSYIASYLGISPVSLSRIRRTIKEE</sequence>
<evidence type="ECO:0000259" key="1">
    <source>
        <dbReference type="Pfam" id="PF00027"/>
    </source>
</evidence>
<dbReference type="InterPro" id="IPR018490">
    <property type="entry name" value="cNMP-bd_dom_sf"/>
</dbReference>
<dbReference type="SUPFAM" id="SSF51206">
    <property type="entry name" value="cAMP-binding domain-like"/>
    <property type="match status" value="1"/>
</dbReference>
<evidence type="ECO:0000313" key="2">
    <source>
        <dbReference type="EMBL" id="WGX76254.1"/>
    </source>
</evidence>
<keyword evidence="3" id="KW-1185">Reference proteome</keyword>
<dbReference type="EMBL" id="CP124685">
    <property type="protein sequence ID" value="WGX76254.1"/>
    <property type="molecule type" value="Genomic_DNA"/>
</dbReference>
<dbReference type="Pfam" id="PF00027">
    <property type="entry name" value="cNMP_binding"/>
    <property type="match status" value="1"/>
</dbReference>
<protein>
    <submittedName>
        <fullName evidence="2">Crp/Fnr family transcriptional regulator</fullName>
    </submittedName>
</protein>
<gene>
    <name evidence="2" type="ORF">QJS64_02560</name>
</gene>
<name>A0ABY8R3W3_PARBF</name>
<proteinExistence type="predicted"/>